<dbReference type="PANTHER" id="PTHR32108:SF9">
    <property type="entry name" value="REVERSE TRANSCRIPTASE RNASE H-LIKE DOMAIN-CONTAINING PROTEIN"/>
    <property type="match status" value="1"/>
</dbReference>
<dbReference type="Gene3D" id="2.40.70.10">
    <property type="entry name" value="Acid Proteases"/>
    <property type="match status" value="1"/>
</dbReference>
<accession>A0A438BYG8</accession>
<reference evidence="2 3" key="1">
    <citation type="journal article" date="2018" name="PLoS Genet.">
        <title>Population sequencing reveals clonal diversity and ancestral inbreeding in the grapevine cultivar Chardonnay.</title>
        <authorList>
            <person name="Roach M.J."/>
            <person name="Johnson D.L."/>
            <person name="Bohlmann J."/>
            <person name="van Vuuren H.J."/>
            <person name="Jones S.J."/>
            <person name="Pretorius I.S."/>
            <person name="Schmidt S.A."/>
            <person name="Borneman A.R."/>
        </authorList>
    </citation>
    <scope>NUCLEOTIDE SEQUENCE [LARGE SCALE GENOMIC DNA]</scope>
    <source>
        <strain evidence="3">cv. Chardonnay</strain>
        <tissue evidence="2">Leaf</tissue>
    </source>
</reference>
<comment type="caution">
    <text evidence="2">The sequence shown here is derived from an EMBL/GenBank/DDBJ whole genome shotgun (WGS) entry which is preliminary data.</text>
</comment>
<dbReference type="EMBL" id="QGNW01002592">
    <property type="protein sequence ID" value="RVW15988.1"/>
    <property type="molecule type" value="Genomic_DNA"/>
</dbReference>
<dbReference type="InterPro" id="IPR021109">
    <property type="entry name" value="Peptidase_aspartic_dom_sf"/>
</dbReference>
<proteinExistence type="predicted"/>
<gene>
    <name evidence="2" type="ORF">CK203_101972</name>
</gene>
<name>A0A438BYG8_VITVI</name>
<dbReference type="CDD" id="cd00303">
    <property type="entry name" value="retropepsin_like"/>
    <property type="match status" value="1"/>
</dbReference>
<dbReference type="PANTHER" id="PTHR32108">
    <property type="entry name" value="DNA-DIRECTED RNA POLYMERASE SUBUNIT ALPHA"/>
    <property type="match status" value="1"/>
</dbReference>
<evidence type="ECO:0000313" key="2">
    <source>
        <dbReference type="EMBL" id="RVW15988.1"/>
    </source>
</evidence>
<dbReference type="Proteomes" id="UP000288805">
    <property type="component" value="Unassembled WGS sequence"/>
</dbReference>
<evidence type="ECO:0000256" key="1">
    <source>
        <dbReference type="SAM" id="MobiDB-lite"/>
    </source>
</evidence>
<protein>
    <submittedName>
        <fullName evidence="2">Uncharacterized protein</fullName>
    </submittedName>
</protein>
<dbReference type="AlphaFoldDB" id="A0A438BYG8"/>
<organism evidence="2 3">
    <name type="scientific">Vitis vinifera</name>
    <name type="common">Grape</name>
    <dbReference type="NCBI Taxonomy" id="29760"/>
    <lineage>
        <taxon>Eukaryota</taxon>
        <taxon>Viridiplantae</taxon>
        <taxon>Streptophyta</taxon>
        <taxon>Embryophyta</taxon>
        <taxon>Tracheophyta</taxon>
        <taxon>Spermatophyta</taxon>
        <taxon>Magnoliopsida</taxon>
        <taxon>eudicotyledons</taxon>
        <taxon>Gunneridae</taxon>
        <taxon>Pentapetalae</taxon>
        <taxon>rosids</taxon>
        <taxon>Vitales</taxon>
        <taxon>Vitaceae</taxon>
        <taxon>Viteae</taxon>
        <taxon>Vitis</taxon>
    </lineage>
</organism>
<evidence type="ECO:0000313" key="3">
    <source>
        <dbReference type="Proteomes" id="UP000288805"/>
    </source>
</evidence>
<sequence>MQFHHQYRAPPPPRPVRQFTQLGMPLSRAFQRLVEEGLIAPLPPRPPLQPTPPGFKTDLHCAYHQRAGHDTDSCSALRHAIQDLIDQGLVDLGRPGVATNPLPTHDTRAVPPPPEGVHLIEFAGDEIFMMGWDGEAPQPISLYEESDFVGYIPRQKIPRPFSLTLDRIYGPPPVSPVYLQHVPPMTPFILFPEEYRPPHRDVQIVTWSGRVAQPPPVDRPFAGIAAREEVRREDDEILRQLCTTQARISIWSLLASSSTHRDALVRALGQIRVDTATTPEGLIHMLTADRATCIVFSDDDLPPEGSNHVRPLFIDVACLGRRVSSVLLDNGSALNVYPLVAAIALGFSPDDFGPSTQTVRAYDGTQRTVMGTLSTHVMIGSVSYSIVFQVLRIQSSFNLLLGRPWIHEAGAIPSSLHQKVKFIHEGRIITIQSDRDIITSSKPVLHISHSEDDLHLTGFTFDEVQVVSLEDGSRDMVPMSFDQHNSTLVLSMMRGMSYLPGYIPTEADARYMSQLRRDRGFRAYTSHRGTIHIPETVEIQDIQQALGHIHLNTGTTEAPGAMIVAPPSPDRASMFSMCFPEEVPDYDLPTDLGYGTDEMDMIGIGRIFDAAPHGPHTVFDMFGVFVLETDEDDSIPDAYTDDMDFIGIGRILDAAPRGPLSAFDISRVSVLDDESVLDVVTSDFASVEGASDSVDPPLSFDTMSGFVTRFDDISDGNNDMSIFEYLNVSQHFPLIAPPAPTTHIYDVDDVGDTDDPLGGQSECDSDTEDRKVTPISSSTELIDFGAPD</sequence>
<feature type="region of interest" description="Disordered" evidence="1">
    <location>
        <begin position="746"/>
        <end position="788"/>
    </location>
</feature>